<dbReference type="PANTHER" id="PTHR22939">
    <property type="entry name" value="SERINE PROTEASE FAMILY S1C HTRA-RELATED"/>
    <property type="match status" value="1"/>
</dbReference>
<proteinExistence type="inferred from homology"/>
<reference evidence="4 5" key="1">
    <citation type="submission" date="2020-04" db="EMBL/GenBank/DDBJ databases">
        <title>Luteolibacter sp. G-1-1-1 isolated from soil.</title>
        <authorList>
            <person name="Dahal R.H."/>
        </authorList>
    </citation>
    <scope>NUCLEOTIDE SEQUENCE [LARGE SCALE GENOMIC DNA]</scope>
    <source>
        <strain evidence="4 5">G-1-1-1</strain>
    </source>
</reference>
<dbReference type="InterPro" id="IPR036034">
    <property type="entry name" value="PDZ_sf"/>
</dbReference>
<sequence length="347" mass="36810">MNARSSIALALALVASPALKAQTLETTYRTNGPTVQAAFESVRGTLQTVSAVIQREKFVERGARKISLPEDIAYGTVISEDGFILTKASEIGDGIGLVVVVDKKPYKDVAMVAVDPSWDVALLKISATGLTPAKLVVELPDPERGTWVVANGASSRAKRMPQVGIISANAREVLPAGGAVLGVGLKEDEGKLVVEEVHEKSGAEAAGIKKDDVIVAVGGQKITDRKQLGEAVEKHRVGDDLELTVHRDGADIAIKVRLAGRVDVFGEEKTRNDMMSGSFSSRRSGFPRIIQHDIVANSKGMGGPVLDLDGRCLGMNIARANRCETFAIPAADLRSLADRLITQATAK</sequence>
<evidence type="ECO:0000259" key="3">
    <source>
        <dbReference type="SMART" id="SM00228"/>
    </source>
</evidence>
<dbReference type="SUPFAM" id="SSF50156">
    <property type="entry name" value="PDZ domain-like"/>
    <property type="match status" value="1"/>
</dbReference>
<accession>A0A858RE94</accession>
<keyword evidence="5" id="KW-1185">Reference proteome</keyword>
<evidence type="ECO:0000256" key="2">
    <source>
        <dbReference type="SAM" id="SignalP"/>
    </source>
</evidence>
<dbReference type="Gene3D" id="2.30.42.10">
    <property type="match status" value="1"/>
</dbReference>
<dbReference type="KEGG" id="luo:HHL09_04410"/>
<organism evidence="4 5">
    <name type="scientific">Luteolibacter luteus</name>
    <dbReference type="NCBI Taxonomy" id="2728835"/>
    <lineage>
        <taxon>Bacteria</taxon>
        <taxon>Pseudomonadati</taxon>
        <taxon>Verrucomicrobiota</taxon>
        <taxon>Verrucomicrobiia</taxon>
        <taxon>Verrucomicrobiales</taxon>
        <taxon>Verrucomicrobiaceae</taxon>
        <taxon>Luteolibacter</taxon>
    </lineage>
</organism>
<dbReference type="InterPro" id="IPR043504">
    <property type="entry name" value="Peptidase_S1_PA_chymotrypsin"/>
</dbReference>
<dbReference type="SMART" id="SM00228">
    <property type="entry name" value="PDZ"/>
    <property type="match status" value="1"/>
</dbReference>
<evidence type="ECO:0000313" key="5">
    <source>
        <dbReference type="Proteomes" id="UP000501812"/>
    </source>
</evidence>
<evidence type="ECO:0000256" key="1">
    <source>
        <dbReference type="ARBA" id="ARBA00010541"/>
    </source>
</evidence>
<dbReference type="PANTHER" id="PTHR22939:SF129">
    <property type="entry name" value="SERINE PROTEASE HTRA2, MITOCHONDRIAL"/>
    <property type="match status" value="1"/>
</dbReference>
<comment type="similarity">
    <text evidence="1">Belongs to the peptidase S1C family.</text>
</comment>
<evidence type="ECO:0000313" key="4">
    <source>
        <dbReference type="EMBL" id="QJE95045.1"/>
    </source>
</evidence>
<dbReference type="RefSeq" id="WP_169453266.1">
    <property type="nucleotide sequence ID" value="NZ_CP051774.1"/>
</dbReference>
<dbReference type="AlphaFoldDB" id="A0A858RE94"/>
<feature type="chain" id="PRO_5032598574" evidence="2">
    <location>
        <begin position="21"/>
        <end position="347"/>
    </location>
</feature>
<dbReference type="SUPFAM" id="SSF50494">
    <property type="entry name" value="Trypsin-like serine proteases"/>
    <property type="match status" value="1"/>
</dbReference>
<name>A0A858RE94_9BACT</name>
<dbReference type="InterPro" id="IPR001478">
    <property type="entry name" value="PDZ"/>
</dbReference>
<gene>
    <name evidence="4" type="ORF">HHL09_04410</name>
</gene>
<keyword evidence="2" id="KW-0732">Signal</keyword>
<dbReference type="Pfam" id="PF13180">
    <property type="entry name" value="PDZ_2"/>
    <property type="match status" value="1"/>
</dbReference>
<dbReference type="Proteomes" id="UP000501812">
    <property type="component" value="Chromosome"/>
</dbReference>
<dbReference type="Gene3D" id="2.40.10.10">
    <property type="entry name" value="Trypsin-like serine proteases"/>
    <property type="match status" value="2"/>
</dbReference>
<protein>
    <submittedName>
        <fullName evidence="4">PDZ domain-containing protein</fullName>
    </submittedName>
</protein>
<dbReference type="EMBL" id="CP051774">
    <property type="protein sequence ID" value="QJE95045.1"/>
    <property type="molecule type" value="Genomic_DNA"/>
</dbReference>
<feature type="domain" description="PDZ" evidence="3">
    <location>
        <begin position="179"/>
        <end position="249"/>
    </location>
</feature>
<feature type="signal peptide" evidence="2">
    <location>
        <begin position="1"/>
        <end position="20"/>
    </location>
</feature>
<dbReference type="InterPro" id="IPR009003">
    <property type="entry name" value="Peptidase_S1_PA"/>
</dbReference>